<organism evidence="2">
    <name type="scientific">Marseillevirus LCMAC102</name>
    <dbReference type="NCBI Taxonomy" id="2506603"/>
    <lineage>
        <taxon>Viruses</taxon>
        <taxon>Varidnaviria</taxon>
        <taxon>Bamfordvirae</taxon>
        <taxon>Nucleocytoviricota</taxon>
        <taxon>Megaviricetes</taxon>
        <taxon>Pimascovirales</taxon>
        <taxon>Pimascovirales incertae sedis</taxon>
        <taxon>Marseilleviridae</taxon>
    </lineage>
</organism>
<feature type="transmembrane region" description="Helical" evidence="1">
    <location>
        <begin position="38"/>
        <end position="59"/>
    </location>
</feature>
<gene>
    <name evidence="2" type="ORF">LCMAC102_02860</name>
</gene>
<reference evidence="2" key="1">
    <citation type="journal article" date="2019" name="MBio">
        <title>Virus Genomes from Deep Sea Sediments Expand the Ocean Megavirome and Support Independent Origins of Viral Gigantism.</title>
        <authorList>
            <person name="Backstrom D."/>
            <person name="Yutin N."/>
            <person name="Jorgensen S.L."/>
            <person name="Dharamshi J."/>
            <person name="Homa F."/>
            <person name="Zaremba-Niedwiedzka K."/>
            <person name="Spang A."/>
            <person name="Wolf Y.I."/>
            <person name="Koonin E.V."/>
            <person name="Ettema T.J."/>
        </authorList>
    </citation>
    <scope>NUCLEOTIDE SEQUENCE</scope>
</reference>
<dbReference type="EMBL" id="MK500334">
    <property type="protein sequence ID" value="QBK86491.1"/>
    <property type="molecule type" value="Genomic_DNA"/>
</dbReference>
<evidence type="ECO:0000313" key="2">
    <source>
        <dbReference type="EMBL" id="QBK86491.1"/>
    </source>
</evidence>
<evidence type="ECO:0008006" key="3">
    <source>
        <dbReference type="Google" id="ProtNLM"/>
    </source>
</evidence>
<keyword evidence="1" id="KW-1133">Transmembrane helix</keyword>
<proteinExistence type="predicted"/>
<protein>
    <recommendedName>
        <fullName evidence="3">Transmembrane protein</fullName>
    </recommendedName>
</protein>
<name>A0A481YUC9_9VIRU</name>
<accession>A0A481YUC9</accession>
<evidence type="ECO:0000256" key="1">
    <source>
        <dbReference type="SAM" id="Phobius"/>
    </source>
</evidence>
<sequence length="60" mass="6235">MGAVISLMLSVFGLLACGVLSSIAASKSHDCPDAEKYNIISAVVAFLTAIIAFLIAVFFL</sequence>
<keyword evidence="1" id="KW-0472">Membrane</keyword>
<keyword evidence="1" id="KW-0812">Transmembrane</keyword>